<evidence type="ECO:0000256" key="3">
    <source>
        <dbReference type="ARBA" id="ARBA00023125"/>
    </source>
</evidence>
<dbReference type="NCBIfam" id="NF040570">
    <property type="entry name" value="guided_TnpB"/>
    <property type="match status" value="1"/>
</dbReference>
<keyword evidence="4" id="KW-0233">DNA recombination</keyword>
<dbReference type="KEGG" id="sri:SELR_17700"/>
<feature type="domain" description="Cas12f1-like TNB" evidence="6">
    <location>
        <begin position="323"/>
        <end position="394"/>
    </location>
</feature>
<evidence type="ECO:0000256" key="2">
    <source>
        <dbReference type="ARBA" id="ARBA00022578"/>
    </source>
</evidence>
<evidence type="ECO:0000256" key="4">
    <source>
        <dbReference type="ARBA" id="ARBA00023172"/>
    </source>
</evidence>
<dbReference type="Pfam" id="PF07282">
    <property type="entry name" value="Cas12f1-like_TNB"/>
    <property type="match status" value="1"/>
</dbReference>
<comment type="similarity">
    <text evidence="1">In the C-terminal section; belongs to the transposase 35 family.</text>
</comment>
<evidence type="ECO:0000259" key="6">
    <source>
        <dbReference type="Pfam" id="PF07282"/>
    </source>
</evidence>
<dbReference type="InterPro" id="IPR001959">
    <property type="entry name" value="Transposase"/>
</dbReference>
<keyword evidence="2" id="KW-0815">Transposition</keyword>
<dbReference type="EMBL" id="AP012292">
    <property type="protein sequence ID" value="BAL83478.1"/>
    <property type="molecule type" value="Genomic_DNA"/>
</dbReference>
<dbReference type="GO" id="GO:0003677">
    <property type="term" value="F:DNA binding"/>
    <property type="evidence" value="ECO:0007669"/>
    <property type="project" value="UniProtKB-KW"/>
</dbReference>
<dbReference type="AlphaFoldDB" id="I0GRU1"/>
<dbReference type="InterPro" id="IPR010095">
    <property type="entry name" value="Cas12f1-like_TNB"/>
</dbReference>
<reference evidence="7 8" key="1">
    <citation type="submission" date="2011-10" db="EMBL/GenBank/DDBJ databases">
        <title>Whole genome sequence of Selenomonas ruminantium subsp. lactilytica TAM6421.</title>
        <authorList>
            <person name="Oguchi A."/>
            <person name="Ankai A."/>
            <person name="Kaneko J."/>
            <person name="Yamada-Narita S."/>
            <person name="Fukui S."/>
            <person name="Takahashi M."/>
            <person name="Onodera T."/>
            <person name="Kojima S."/>
            <person name="Fushimi T."/>
            <person name="Abe N."/>
            <person name="Kamio Y."/>
            <person name="Yamazaki S."/>
            <person name="Fujita N."/>
        </authorList>
    </citation>
    <scope>NUCLEOTIDE SEQUENCE [LARGE SCALE GENOMIC DNA]</scope>
    <source>
        <strain evidence="8">NBRC 103574 / TAM6421</strain>
    </source>
</reference>
<evidence type="ECO:0000259" key="5">
    <source>
        <dbReference type="Pfam" id="PF01385"/>
    </source>
</evidence>
<evidence type="ECO:0000313" key="7">
    <source>
        <dbReference type="EMBL" id="BAL83478.1"/>
    </source>
</evidence>
<dbReference type="eggNOG" id="COG0675">
    <property type="taxonomic scope" value="Bacteria"/>
</dbReference>
<sequence length="420" mass="48495">MSMKDNESLTRVEKHLIRPSSPCFSLIGDFCHRAKNLYNHANYIVRSRFIKDGYWTRYKELDQILKHDLEYPDYRAMPTAQSAQQVLRLLDKNWKSFFAAINDWKQHKEKYLGRPKLPKYKEKNGQFILVMTNQNCKLVNGEIRFPKTFRGFHVVPKFVNHQDTGRKFDTFQQVRFVPSGAYIIMEIVYTIKPVPQMNDNGRYAGIDIGVDNLLTMAANTGAAPLIVNGKVPKSVNQFYNKELAYWKSVCRMTSGRYSSARIDRLTAKRNRRIDDYMHKASKLIIKECVQQDISTIVIGKNKEWKQESRLSKRVNQHFVQLPFARLIRMIEYKAKEKGIAVVLTEESYTSGTSFLDGEEPGKKNYDKNRRVHRGLFKSNTGRLINADVNGAFQILRKVFPNVSADGIEGVVLRPVVVVAA</sequence>
<dbReference type="GO" id="GO:0032196">
    <property type="term" value="P:transposition"/>
    <property type="evidence" value="ECO:0007669"/>
    <property type="project" value="UniProtKB-KW"/>
</dbReference>
<evidence type="ECO:0000256" key="1">
    <source>
        <dbReference type="ARBA" id="ARBA00008761"/>
    </source>
</evidence>
<dbReference type="Pfam" id="PF01385">
    <property type="entry name" value="OrfB_IS605"/>
    <property type="match status" value="1"/>
</dbReference>
<gene>
    <name evidence="7" type="ordered locus">SELR_17700</name>
</gene>
<accession>I0GRU1</accession>
<feature type="domain" description="Probable transposase IS891/IS1136/IS1341" evidence="5">
    <location>
        <begin position="187"/>
        <end position="304"/>
    </location>
</feature>
<dbReference type="RefSeq" id="WP_014424909.1">
    <property type="nucleotide sequence ID" value="NC_017068.1"/>
</dbReference>
<dbReference type="GO" id="GO:0006310">
    <property type="term" value="P:DNA recombination"/>
    <property type="evidence" value="ECO:0007669"/>
    <property type="project" value="UniProtKB-KW"/>
</dbReference>
<dbReference type="PATRIC" id="fig|927704.6.peg.1832"/>
<proteinExistence type="inferred from homology"/>
<dbReference type="Proteomes" id="UP000007887">
    <property type="component" value="Chromosome"/>
</dbReference>
<name>I0GRU1_SELRL</name>
<dbReference type="HOGENOM" id="CLU_032903_16_0_9"/>
<organism evidence="7 8">
    <name type="scientific">Selenomonas ruminantium subsp. lactilytica (strain NBRC 103574 / TAM6421)</name>
    <dbReference type="NCBI Taxonomy" id="927704"/>
    <lineage>
        <taxon>Bacteria</taxon>
        <taxon>Bacillati</taxon>
        <taxon>Bacillota</taxon>
        <taxon>Negativicutes</taxon>
        <taxon>Selenomonadales</taxon>
        <taxon>Selenomonadaceae</taxon>
        <taxon>Selenomonas</taxon>
    </lineage>
</organism>
<keyword evidence="3" id="KW-0238">DNA-binding</keyword>
<protein>
    <submittedName>
        <fullName evidence="7">Putative transposase OrfB</fullName>
    </submittedName>
</protein>
<dbReference type="NCBIfam" id="TIGR01766">
    <property type="entry name" value="IS200/IS605 family accessory protein TnpB-like domain"/>
    <property type="match status" value="1"/>
</dbReference>
<evidence type="ECO:0000313" key="8">
    <source>
        <dbReference type="Proteomes" id="UP000007887"/>
    </source>
</evidence>